<dbReference type="InterPro" id="IPR001841">
    <property type="entry name" value="Znf_RING"/>
</dbReference>
<keyword evidence="1" id="KW-0863">Zinc-finger</keyword>
<protein>
    <recommendedName>
        <fullName evidence="2">RING-type domain-containing protein</fullName>
    </recommendedName>
</protein>
<dbReference type="AlphaFoldDB" id="A0A075ANS5"/>
<reference evidence="3 4" key="1">
    <citation type="journal article" date="2013" name="Curr. Biol.">
        <title>Shared signatures of parasitism and phylogenomics unite Cryptomycota and microsporidia.</title>
        <authorList>
            <person name="James T.Y."/>
            <person name="Pelin A."/>
            <person name="Bonen L."/>
            <person name="Ahrendt S."/>
            <person name="Sain D."/>
            <person name="Corradi N."/>
            <person name="Stajich J.E."/>
        </authorList>
    </citation>
    <scope>NUCLEOTIDE SEQUENCE [LARGE SCALE GENOMIC DNA]</scope>
    <source>
        <strain evidence="3 4">CSF55</strain>
    </source>
</reference>
<gene>
    <name evidence="3" type="ORF">O9G_000048</name>
</gene>
<keyword evidence="4" id="KW-1185">Reference proteome</keyword>
<name>A0A075ANS5_ROZAC</name>
<dbReference type="Gene3D" id="3.30.40.10">
    <property type="entry name" value="Zinc/RING finger domain, C3HC4 (zinc finger)"/>
    <property type="match status" value="1"/>
</dbReference>
<dbReference type="OrthoDB" id="2849579at2759"/>
<keyword evidence="1" id="KW-0862">Zinc</keyword>
<sequence>MSSLKNKRLPVDTVFKNLHELFQNYPTIKEAFSNQLPSTLKSKFITCCSIESRKKLDEKFIGKTSIKIEPVVARLKPKQVPVIDLNSDENIDYNNNSNIDVCPICHNKPSSPAKAPCSHKCCDKCWIQWLEQKCECPVCRAPTHCIIDLFTISFG</sequence>
<accession>A0A075ANS5</accession>
<dbReference type="HOGENOM" id="CLU_1696500_0_0_1"/>
<evidence type="ECO:0000313" key="3">
    <source>
        <dbReference type="EMBL" id="EPZ31570.1"/>
    </source>
</evidence>
<dbReference type="InterPro" id="IPR013083">
    <property type="entry name" value="Znf_RING/FYVE/PHD"/>
</dbReference>
<proteinExistence type="predicted"/>
<dbReference type="PROSITE" id="PS50089">
    <property type="entry name" value="ZF_RING_2"/>
    <property type="match status" value="1"/>
</dbReference>
<dbReference type="EMBL" id="KE561209">
    <property type="protein sequence ID" value="EPZ31570.1"/>
    <property type="molecule type" value="Genomic_DNA"/>
</dbReference>
<keyword evidence="1" id="KW-0479">Metal-binding</keyword>
<dbReference type="Pfam" id="PF13639">
    <property type="entry name" value="zf-RING_2"/>
    <property type="match status" value="1"/>
</dbReference>
<dbReference type="SUPFAM" id="SSF57850">
    <property type="entry name" value="RING/U-box"/>
    <property type="match status" value="1"/>
</dbReference>
<dbReference type="GO" id="GO:0008270">
    <property type="term" value="F:zinc ion binding"/>
    <property type="evidence" value="ECO:0007669"/>
    <property type="project" value="UniProtKB-KW"/>
</dbReference>
<evidence type="ECO:0000313" key="4">
    <source>
        <dbReference type="Proteomes" id="UP000030755"/>
    </source>
</evidence>
<feature type="domain" description="RING-type" evidence="2">
    <location>
        <begin position="102"/>
        <end position="140"/>
    </location>
</feature>
<evidence type="ECO:0000259" key="2">
    <source>
        <dbReference type="PROSITE" id="PS50089"/>
    </source>
</evidence>
<dbReference type="STRING" id="988480.A0A075ANS5"/>
<evidence type="ECO:0000256" key="1">
    <source>
        <dbReference type="PROSITE-ProRule" id="PRU00175"/>
    </source>
</evidence>
<organism evidence="3 4">
    <name type="scientific">Rozella allomycis (strain CSF55)</name>
    <dbReference type="NCBI Taxonomy" id="988480"/>
    <lineage>
        <taxon>Eukaryota</taxon>
        <taxon>Fungi</taxon>
        <taxon>Fungi incertae sedis</taxon>
        <taxon>Cryptomycota</taxon>
        <taxon>Cryptomycota incertae sedis</taxon>
        <taxon>Rozella</taxon>
    </lineage>
</organism>
<dbReference type="Proteomes" id="UP000030755">
    <property type="component" value="Unassembled WGS sequence"/>
</dbReference>